<dbReference type="EMBL" id="MLCN01000008">
    <property type="protein sequence ID" value="ONG41612.1"/>
    <property type="molecule type" value="Genomic_DNA"/>
</dbReference>
<dbReference type="OrthoDB" id="6716994at2"/>
<keyword evidence="1" id="KW-1133">Transmembrane helix</keyword>
<dbReference type="Proteomes" id="UP000192132">
    <property type="component" value="Unassembled WGS sequence"/>
</dbReference>
<feature type="transmembrane region" description="Helical" evidence="1">
    <location>
        <begin position="69"/>
        <end position="89"/>
    </location>
</feature>
<name>A0A1S8CXQ0_9GAMM</name>
<organism evidence="3 4">
    <name type="scientific">Alkanindiges hydrocarboniclasticus</name>
    <dbReference type="NCBI Taxonomy" id="1907941"/>
    <lineage>
        <taxon>Bacteria</taxon>
        <taxon>Pseudomonadati</taxon>
        <taxon>Pseudomonadota</taxon>
        <taxon>Gammaproteobacteria</taxon>
        <taxon>Moraxellales</taxon>
        <taxon>Moraxellaceae</taxon>
        <taxon>Alkanindiges</taxon>
    </lineage>
</organism>
<dbReference type="RefSeq" id="WP_076877367.1">
    <property type="nucleotide sequence ID" value="NZ_MLCN01000008.1"/>
</dbReference>
<evidence type="ECO:0000259" key="2">
    <source>
        <dbReference type="Pfam" id="PF14219"/>
    </source>
</evidence>
<feature type="transmembrane region" description="Helical" evidence="1">
    <location>
        <begin position="183"/>
        <end position="202"/>
    </location>
</feature>
<dbReference type="AlphaFoldDB" id="A0A1S8CXQ0"/>
<gene>
    <name evidence="3" type="ORF">BKE30_04090</name>
</gene>
<keyword evidence="1" id="KW-0812">Transmembrane</keyword>
<keyword evidence="4" id="KW-1185">Reference proteome</keyword>
<feature type="transmembrane region" description="Helical" evidence="1">
    <location>
        <begin position="147"/>
        <end position="171"/>
    </location>
</feature>
<sequence>MKYYRYTDLVWLNRCLYTLLFPPAVLTIIGLLHGLYSLQRLRGQSSLAALDSLSPDLSQMLMLDGILRVSQISLTILMLTFFAFCWLYYAKRNLIALFQQVEHCLINNLKQFANLFISIFFSLRMMRELWRTSIPKNHRHGIQHWLVPVWWVILIAANTCKVVAVVLLARAYTVGEWFNGYEWMLAAYCFYFPLYILTWRLVNQLARYQKIQWQQLMTQSA</sequence>
<accession>A0A1S8CXQ0</accession>
<dbReference type="InterPro" id="IPR025565">
    <property type="entry name" value="DUF4328"/>
</dbReference>
<dbReference type="STRING" id="1907941.BKE30_04090"/>
<evidence type="ECO:0000313" key="3">
    <source>
        <dbReference type="EMBL" id="ONG41612.1"/>
    </source>
</evidence>
<feature type="domain" description="DUF4328" evidence="2">
    <location>
        <begin position="74"/>
        <end position="206"/>
    </location>
</feature>
<feature type="transmembrane region" description="Helical" evidence="1">
    <location>
        <begin position="20"/>
        <end position="38"/>
    </location>
</feature>
<dbReference type="Pfam" id="PF14219">
    <property type="entry name" value="DUF4328"/>
    <property type="match status" value="1"/>
</dbReference>
<evidence type="ECO:0000256" key="1">
    <source>
        <dbReference type="SAM" id="Phobius"/>
    </source>
</evidence>
<protein>
    <recommendedName>
        <fullName evidence="2">DUF4328 domain-containing protein</fullName>
    </recommendedName>
</protein>
<evidence type="ECO:0000313" key="4">
    <source>
        <dbReference type="Proteomes" id="UP000192132"/>
    </source>
</evidence>
<comment type="caution">
    <text evidence="3">The sequence shown here is derived from an EMBL/GenBank/DDBJ whole genome shotgun (WGS) entry which is preliminary data.</text>
</comment>
<proteinExistence type="predicted"/>
<keyword evidence="1" id="KW-0472">Membrane</keyword>
<reference evidence="3 4" key="1">
    <citation type="submission" date="2016-10" db="EMBL/GenBank/DDBJ databases">
        <title>Draft Genome sequence of Alkanindiges sp. strain H1.</title>
        <authorList>
            <person name="Subhash Y."/>
            <person name="Lee S."/>
        </authorList>
    </citation>
    <scope>NUCLEOTIDE SEQUENCE [LARGE SCALE GENOMIC DNA]</scope>
    <source>
        <strain evidence="3 4">H1</strain>
    </source>
</reference>